<feature type="coiled-coil region" evidence="4">
    <location>
        <begin position="52"/>
        <end position="86"/>
    </location>
</feature>
<evidence type="ECO:0000256" key="4">
    <source>
        <dbReference type="SAM" id="Coils"/>
    </source>
</evidence>
<feature type="domain" description="GRIP" evidence="6">
    <location>
        <begin position="1177"/>
        <end position="1227"/>
    </location>
</feature>
<keyword evidence="2" id="KW-0333">Golgi apparatus</keyword>
<proteinExistence type="predicted"/>
<dbReference type="OMA" id="REHLMIV"/>
<dbReference type="EMBL" id="GL732523">
    <property type="protein sequence ID" value="EFX90352.1"/>
    <property type="molecule type" value="Genomic_DNA"/>
</dbReference>
<feature type="coiled-coil region" evidence="4">
    <location>
        <begin position="265"/>
        <end position="331"/>
    </location>
</feature>
<feature type="region of interest" description="Disordered" evidence="5">
    <location>
        <begin position="337"/>
        <end position="357"/>
    </location>
</feature>
<evidence type="ECO:0000313" key="8">
    <source>
        <dbReference type="Proteomes" id="UP000000305"/>
    </source>
</evidence>
<feature type="region of interest" description="Disordered" evidence="5">
    <location>
        <begin position="1269"/>
        <end position="1323"/>
    </location>
</feature>
<dbReference type="Pfam" id="PF10375">
    <property type="entry name" value="GRAB"/>
    <property type="match status" value="1"/>
</dbReference>
<dbReference type="OrthoDB" id="425925at2759"/>
<dbReference type="STRING" id="6669.E9FSA9"/>
<feature type="compositionally biased region" description="Basic and acidic residues" evidence="5">
    <location>
        <begin position="746"/>
        <end position="769"/>
    </location>
</feature>
<feature type="coiled-coil region" evidence="4">
    <location>
        <begin position="393"/>
        <end position="476"/>
    </location>
</feature>
<dbReference type="InterPro" id="IPR000237">
    <property type="entry name" value="GRIP_dom"/>
</dbReference>
<dbReference type="GO" id="GO:0006888">
    <property type="term" value="P:endoplasmic reticulum to Golgi vesicle-mediated transport"/>
    <property type="evidence" value="ECO:0000318"/>
    <property type="project" value="GO_Central"/>
</dbReference>
<dbReference type="InParanoid" id="E9FSA9"/>
<reference evidence="7 8" key="1">
    <citation type="journal article" date="2011" name="Science">
        <title>The ecoresponsive genome of Daphnia pulex.</title>
        <authorList>
            <person name="Colbourne J.K."/>
            <person name="Pfrender M.E."/>
            <person name="Gilbert D."/>
            <person name="Thomas W.K."/>
            <person name="Tucker A."/>
            <person name="Oakley T.H."/>
            <person name="Tokishita S."/>
            <person name="Aerts A."/>
            <person name="Arnold G.J."/>
            <person name="Basu M.K."/>
            <person name="Bauer D.J."/>
            <person name="Caceres C.E."/>
            <person name="Carmel L."/>
            <person name="Casola C."/>
            <person name="Choi J.H."/>
            <person name="Detter J.C."/>
            <person name="Dong Q."/>
            <person name="Dusheyko S."/>
            <person name="Eads B.D."/>
            <person name="Frohlich T."/>
            <person name="Geiler-Samerotte K.A."/>
            <person name="Gerlach D."/>
            <person name="Hatcher P."/>
            <person name="Jogdeo S."/>
            <person name="Krijgsveld J."/>
            <person name="Kriventseva E.V."/>
            <person name="Kultz D."/>
            <person name="Laforsch C."/>
            <person name="Lindquist E."/>
            <person name="Lopez J."/>
            <person name="Manak J.R."/>
            <person name="Muller J."/>
            <person name="Pangilinan J."/>
            <person name="Patwardhan R.P."/>
            <person name="Pitluck S."/>
            <person name="Pritham E.J."/>
            <person name="Rechtsteiner A."/>
            <person name="Rho M."/>
            <person name="Rogozin I.B."/>
            <person name="Sakarya O."/>
            <person name="Salamov A."/>
            <person name="Schaack S."/>
            <person name="Shapiro H."/>
            <person name="Shiga Y."/>
            <person name="Skalitzky C."/>
            <person name="Smith Z."/>
            <person name="Souvorov A."/>
            <person name="Sung W."/>
            <person name="Tang Z."/>
            <person name="Tsuchiya D."/>
            <person name="Tu H."/>
            <person name="Vos H."/>
            <person name="Wang M."/>
            <person name="Wolf Y.I."/>
            <person name="Yamagata H."/>
            <person name="Yamada T."/>
            <person name="Ye Y."/>
            <person name="Shaw J.R."/>
            <person name="Andrews J."/>
            <person name="Crease T.J."/>
            <person name="Tang H."/>
            <person name="Lucas S.M."/>
            <person name="Robertson H.M."/>
            <person name="Bork P."/>
            <person name="Koonin E.V."/>
            <person name="Zdobnov E.M."/>
            <person name="Grigoriev I.V."/>
            <person name="Lynch M."/>
            <person name="Boore J.L."/>
        </authorList>
    </citation>
    <scope>NUCLEOTIDE SEQUENCE [LARGE SCALE GENOMIC DNA]</scope>
</reference>
<dbReference type="GO" id="GO:0007030">
    <property type="term" value="P:Golgi organization"/>
    <property type="evidence" value="ECO:0000318"/>
    <property type="project" value="GO_Central"/>
</dbReference>
<keyword evidence="3 4" id="KW-0175">Coiled coil</keyword>
<name>E9FSA9_DAPPU</name>
<evidence type="ECO:0000259" key="6">
    <source>
        <dbReference type="PROSITE" id="PS50913"/>
    </source>
</evidence>
<dbReference type="HOGENOM" id="CLU_259698_0_0_1"/>
<dbReference type="GO" id="GO:0031267">
    <property type="term" value="F:small GTPase binding"/>
    <property type="evidence" value="ECO:0000318"/>
    <property type="project" value="GO_Central"/>
</dbReference>
<feature type="compositionally biased region" description="Polar residues" evidence="5">
    <location>
        <begin position="1292"/>
        <end position="1303"/>
    </location>
</feature>
<protein>
    <submittedName>
        <fullName evidence="7">Fruitfly CG33206-PA-like protein</fullName>
    </submittedName>
</protein>
<accession>E9FSA9</accession>
<dbReference type="InterPro" id="IPR019459">
    <property type="entry name" value="GRAB"/>
</dbReference>
<keyword evidence="8" id="KW-1185">Reference proteome</keyword>
<dbReference type="GO" id="GO:0005794">
    <property type="term" value="C:Golgi apparatus"/>
    <property type="evidence" value="ECO:0000318"/>
    <property type="project" value="GO_Central"/>
</dbReference>
<organism evidence="7 8">
    <name type="scientific">Daphnia pulex</name>
    <name type="common">Water flea</name>
    <dbReference type="NCBI Taxonomy" id="6669"/>
    <lineage>
        <taxon>Eukaryota</taxon>
        <taxon>Metazoa</taxon>
        <taxon>Ecdysozoa</taxon>
        <taxon>Arthropoda</taxon>
        <taxon>Crustacea</taxon>
        <taxon>Branchiopoda</taxon>
        <taxon>Diplostraca</taxon>
        <taxon>Cladocera</taxon>
        <taxon>Anomopoda</taxon>
        <taxon>Daphniidae</taxon>
        <taxon>Daphnia</taxon>
    </lineage>
</organism>
<evidence type="ECO:0000256" key="2">
    <source>
        <dbReference type="ARBA" id="ARBA00023034"/>
    </source>
</evidence>
<evidence type="ECO:0000256" key="1">
    <source>
        <dbReference type="ARBA" id="ARBA00004555"/>
    </source>
</evidence>
<sequence>MSWFGGGLSNLQGKISSFTAQVLNEVAESVQGDDDQESPEHVEEVAGATEDILQFKKQNEDLILINRELESQLSTLSRQYRNLLSSSKVFLLANLTTYVTNRLPDQAAQLPIIRHGTLACNLLTDSRSEIRMVVVKGGRLLNNIDFIRRKSPLPPLHPSPPPSCRPLCTRVNIHFLPTLFYFEICRSGNHETNAGASIGGGQDDHHSQVVESKWQKDVQQWLKSQGLELPPFLNIDTLLHFSLGDDRVKSSQLNGTESGQDLTCRVEAHQAYTNLVQKVAALEEQLVDLDQQHQSNLEVAINSRDQLKEENRQLQLQFVQLMNDRQQEQQAKSGPLFPIDEESEELDGDQTVAPKPTTEDDFRRLESDQQFFRQQILQFKQQFESMSEKLIGFELIRSQNDELEKEVTTLRKTGSQWESDYQANESRMNEENTDLKAKLEALQNQNQILSSMTSVLDRVTNENRLLESNLESANQTLQVKLDFIEQLKAELLTLEANQQTTSTVDTVQIEASTEPHLNWLDIEKQIDENRLLQAQLEELKAHHRSSETKQVEDLRNENQILGEQIIEVRDALDSCRIKMEEIDASRLKSEADLTKNHEEIMLCKSEFERTQEEKHLLESNVQSLNQDLNVHKEKIDYLTVERQNLIEELEKLQTLWETDKVEASTETHSDEQEIQEMTNENLRLQTQLKELNNQHEHEYGLLKDANEELKKHLAINDEMLQKSQFQLEETERRRLNLESELGQLEKELETARKQSEELSDSKARQDEAVSRLQPELEEYRLTLSETRELCKKESLRNEELVQLVELKSKEAQELLEEVEILRSRHLVLEEEKSNTSCLEERMIALTRETEASRQEIIQLGEQLENTRRERDELNNQVSETKTEKELLRETLQAFQQQREQLVQTVQQKHQEAVNYHAETLRLAKICEELQMRLNEQNELEQETVRLRSEIENFKSTLGQKQSEIERLRSHLLSVEETYTQELLKSQTKERTLKESLQAAEERATEQWRLGDQINVWQDKYRQCLAEKERSEKDKAHQEKSLDRLQHALQQLTRERERDIVLAQKELAQKLAQAESLQNEKDSEMTMLRRKLSEAQLGLEAAGRLTQQLDKTTAALTASKDEALQMLTLLMASDTAKYQQCENYYVTDFLLCVMRILVRTKETELVAVRRQMEEMRSGTDSKVDRSLVKNLLMGYFSAPSAKNRLEILRIIATVMDFSNEERRKSGVEESSSGLSGWATGLLKMTARSRTSSGNSSTGDAEKSLSEAFISFMETESTRPSPPKLPAQKVDGSPASTKSNSSMTEFQPGRNEPTILRDVLRDTET</sequence>
<feature type="compositionally biased region" description="Acidic residues" evidence="5">
    <location>
        <begin position="339"/>
        <end position="348"/>
    </location>
</feature>
<evidence type="ECO:0000256" key="5">
    <source>
        <dbReference type="SAM" id="MobiDB-lite"/>
    </source>
</evidence>
<dbReference type="PANTHER" id="PTHR18921">
    <property type="entry name" value="MYOSIN HEAVY CHAIN - RELATED"/>
    <property type="match status" value="1"/>
</dbReference>
<gene>
    <name evidence="7" type="ORF">DAPPUDRAFT_232298</name>
</gene>
<comment type="subcellular location">
    <subcellularLocation>
        <location evidence="1">Golgi apparatus</location>
    </subcellularLocation>
</comment>
<feature type="coiled-coil region" evidence="4">
    <location>
        <begin position="1027"/>
        <end position="1079"/>
    </location>
</feature>
<dbReference type="SMR" id="E9FSA9"/>
<feature type="coiled-coil region" evidence="4">
    <location>
        <begin position="797"/>
        <end position="970"/>
    </location>
</feature>
<dbReference type="PANTHER" id="PTHR18921:SF2">
    <property type="entry name" value="THYROID RECEPTOR-INTERACTING PROTEIN 11"/>
    <property type="match status" value="1"/>
</dbReference>
<dbReference type="KEGG" id="dpx:DAPPUDRAFT_232298"/>
<dbReference type="PROSITE" id="PS50913">
    <property type="entry name" value="GRIP"/>
    <property type="match status" value="1"/>
</dbReference>
<evidence type="ECO:0000313" key="7">
    <source>
        <dbReference type="EMBL" id="EFX90352.1"/>
    </source>
</evidence>
<dbReference type="Proteomes" id="UP000000305">
    <property type="component" value="Unassembled WGS sequence"/>
</dbReference>
<dbReference type="eggNOG" id="ENOG502QRXC">
    <property type="taxonomic scope" value="Eukaryota"/>
</dbReference>
<feature type="region of interest" description="Disordered" evidence="5">
    <location>
        <begin position="746"/>
        <end position="770"/>
    </location>
</feature>
<evidence type="ECO:0000256" key="3">
    <source>
        <dbReference type="ARBA" id="ARBA00023054"/>
    </source>
</evidence>
<feature type="coiled-coil region" evidence="4">
    <location>
        <begin position="522"/>
        <end position="571"/>
    </location>
</feature>